<gene>
    <name evidence="1" type="ORF">TSUD_135210</name>
</gene>
<dbReference type="Proteomes" id="UP000242715">
    <property type="component" value="Unassembled WGS sequence"/>
</dbReference>
<accession>A0A2Z6PGH7</accession>
<dbReference type="Gene3D" id="3.40.30.10">
    <property type="entry name" value="Glutaredoxin"/>
    <property type="match status" value="1"/>
</dbReference>
<organism evidence="1 2">
    <name type="scientific">Trifolium subterraneum</name>
    <name type="common">Subterranean clover</name>
    <dbReference type="NCBI Taxonomy" id="3900"/>
    <lineage>
        <taxon>Eukaryota</taxon>
        <taxon>Viridiplantae</taxon>
        <taxon>Streptophyta</taxon>
        <taxon>Embryophyta</taxon>
        <taxon>Tracheophyta</taxon>
        <taxon>Spermatophyta</taxon>
        <taxon>Magnoliopsida</taxon>
        <taxon>eudicotyledons</taxon>
        <taxon>Gunneridae</taxon>
        <taxon>Pentapetalae</taxon>
        <taxon>rosids</taxon>
        <taxon>fabids</taxon>
        <taxon>Fabales</taxon>
        <taxon>Fabaceae</taxon>
        <taxon>Papilionoideae</taxon>
        <taxon>50 kb inversion clade</taxon>
        <taxon>NPAAA clade</taxon>
        <taxon>Hologalegina</taxon>
        <taxon>IRL clade</taxon>
        <taxon>Trifolieae</taxon>
        <taxon>Trifolium</taxon>
    </lineage>
</organism>
<keyword evidence="2" id="KW-1185">Reference proteome</keyword>
<dbReference type="PANTHER" id="PTHR34573:SF1">
    <property type="entry name" value="VITAMIN K EPOXIDE REDUCTASE DOMAIN-CONTAINING PROTEIN"/>
    <property type="match status" value="1"/>
</dbReference>
<reference evidence="2" key="1">
    <citation type="journal article" date="2017" name="Front. Plant Sci.">
        <title>Climate Clever Clovers: New Paradigm to Reduce the Environmental Footprint of Ruminants by Breeding Low Methanogenic Forages Utilizing Haplotype Variation.</title>
        <authorList>
            <person name="Kaur P."/>
            <person name="Appels R."/>
            <person name="Bayer P.E."/>
            <person name="Keeble-Gagnere G."/>
            <person name="Wang J."/>
            <person name="Hirakawa H."/>
            <person name="Shirasawa K."/>
            <person name="Vercoe P."/>
            <person name="Stefanova K."/>
            <person name="Durmic Z."/>
            <person name="Nichols P."/>
            <person name="Revell C."/>
            <person name="Isobe S.N."/>
            <person name="Edwards D."/>
            <person name="Erskine W."/>
        </authorList>
    </citation>
    <scope>NUCLEOTIDE SEQUENCE [LARGE SCALE GENOMIC DNA]</scope>
    <source>
        <strain evidence="2">cv. Daliak</strain>
    </source>
</reference>
<proteinExistence type="predicted"/>
<dbReference type="PANTHER" id="PTHR34573">
    <property type="entry name" value="VKC DOMAIN-CONTAINING PROTEIN"/>
    <property type="match status" value="1"/>
</dbReference>
<dbReference type="EMBL" id="DF973970">
    <property type="protein sequence ID" value="GAU43407.1"/>
    <property type="molecule type" value="Genomic_DNA"/>
</dbReference>
<dbReference type="AlphaFoldDB" id="A0A2Z6PGH7"/>
<dbReference type="OrthoDB" id="343052at2759"/>
<protein>
    <submittedName>
        <fullName evidence="1">Uncharacterized protein</fullName>
    </submittedName>
</protein>
<name>A0A2Z6PGH7_TRISU</name>
<evidence type="ECO:0000313" key="2">
    <source>
        <dbReference type="Proteomes" id="UP000242715"/>
    </source>
</evidence>
<evidence type="ECO:0000313" key="1">
    <source>
        <dbReference type="EMBL" id="GAU43407.1"/>
    </source>
</evidence>
<sequence>MAIVELPYFATEITTPSSPFALSLAKYLHSIGAKMYGAFWCSHCQEQKEQESLHMVIFTKGFWFTDDNGSLCLSFCSRNPCAFHLDDNGRISGTLVSESYLEMVNYSYPSEFMMSLPGHSINEDYVWCNEASCNPPKLRSNASS</sequence>